<protein>
    <recommendedName>
        <fullName evidence="4">FCP1 homology domain-containing protein</fullName>
    </recommendedName>
</protein>
<reference evidence="2 3" key="1">
    <citation type="submission" date="2014-11" db="EMBL/GenBank/DDBJ databases">
        <authorList>
            <person name="Zhu J."/>
            <person name="Qi W."/>
            <person name="Song R."/>
        </authorList>
    </citation>
    <scope>NUCLEOTIDE SEQUENCE [LARGE SCALE GENOMIC DNA]</scope>
</reference>
<feature type="chain" id="PRO_5005189866" description="FCP1 homology domain-containing protein" evidence="1">
    <location>
        <begin position="20"/>
        <end position="435"/>
    </location>
</feature>
<evidence type="ECO:0000256" key="1">
    <source>
        <dbReference type="SAM" id="SignalP"/>
    </source>
</evidence>
<organism evidence="2 3">
    <name type="scientific">Vitrella brassicaformis (strain CCMP3155)</name>
    <dbReference type="NCBI Taxonomy" id="1169540"/>
    <lineage>
        <taxon>Eukaryota</taxon>
        <taxon>Sar</taxon>
        <taxon>Alveolata</taxon>
        <taxon>Colpodellida</taxon>
        <taxon>Vitrellaceae</taxon>
        <taxon>Vitrella</taxon>
    </lineage>
</organism>
<feature type="signal peptide" evidence="1">
    <location>
        <begin position="1"/>
        <end position="19"/>
    </location>
</feature>
<accession>A0A0G4GDL7</accession>
<gene>
    <name evidence="2" type="ORF">Vbra_17468</name>
</gene>
<sequence length="435" mass="50519">MTLLVVICICLLFLSLIDSRPPTPRRIQPLDCLNVYGRLAELRQDPLFDVPPSGTAPQWSGLCYSTVVRLHRGPLRRPRWCRLFEEKEMLTKDEFREALNKLEFFWPRCEKRRTFYCFRQLSKEMDRKKGSLPKRSAIFDSHGEFRRSVRRVNVLMTDQSLPQPLVNVLFDRFAHPRHNKVTKKSMKRALKRLHPEGHKRKKKVKNLTFPDFSREIMRSDPLAVDDPPGLFSNWTLLPWRRKSDALVDAPPYSVPQAVRVPGCRALRRLPTKVVMLDVDGVLHPLIGQPRFQEGNMRELGRIVNETGARIVLSSTWRLLPRTTRTVNRKLEDAGLAPIVGKTPCRLDFWQRHKEIVDWLRENPYVQRWVALDDHALSLPSTHFIQTNGMVGLTSREADRAISLLNGWTRPVPPPEIFAHIGLRQRVSGLLPKPFR</sequence>
<keyword evidence="1" id="KW-0732">Signal</keyword>
<name>A0A0G4GDL7_VITBC</name>
<evidence type="ECO:0000313" key="2">
    <source>
        <dbReference type="EMBL" id="CEM27474.1"/>
    </source>
</evidence>
<proteinExistence type="predicted"/>
<dbReference type="Pfam" id="PF18143">
    <property type="entry name" value="HAD_SAK_2"/>
    <property type="match status" value="1"/>
</dbReference>
<dbReference type="OrthoDB" id="410307at2759"/>
<evidence type="ECO:0008006" key="4">
    <source>
        <dbReference type="Google" id="ProtNLM"/>
    </source>
</evidence>
<dbReference type="InParanoid" id="A0A0G4GDL7"/>
<evidence type="ECO:0000313" key="3">
    <source>
        <dbReference type="Proteomes" id="UP000041254"/>
    </source>
</evidence>
<dbReference type="EMBL" id="CDMY01000635">
    <property type="protein sequence ID" value="CEM27474.1"/>
    <property type="molecule type" value="Genomic_DNA"/>
</dbReference>
<dbReference type="AlphaFoldDB" id="A0A0G4GDL7"/>
<dbReference type="Proteomes" id="UP000041254">
    <property type="component" value="Unassembled WGS sequence"/>
</dbReference>
<keyword evidence="3" id="KW-1185">Reference proteome</keyword>
<dbReference type="VEuPathDB" id="CryptoDB:Vbra_17468"/>